<accession>A0ABQ7AEW7</accession>
<feature type="compositionally biased region" description="Polar residues" evidence="1">
    <location>
        <begin position="71"/>
        <end position="85"/>
    </location>
</feature>
<protein>
    <recommendedName>
        <fullName evidence="4">DUF4005 domain-containing protein</fullName>
    </recommendedName>
</protein>
<feature type="region of interest" description="Disordered" evidence="1">
    <location>
        <begin position="1"/>
        <end position="30"/>
    </location>
</feature>
<feature type="compositionally biased region" description="Acidic residues" evidence="1">
    <location>
        <begin position="14"/>
        <end position="30"/>
    </location>
</feature>
<dbReference type="Proteomes" id="UP000266723">
    <property type="component" value="Unassembled WGS sequence"/>
</dbReference>
<evidence type="ECO:0000256" key="1">
    <source>
        <dbReference type="SAM" id="MobiDB-lite"/>
    </source>
</evidence>
<comment type="caution">
    <text evidence="2">The sequence shown here is derived from an EMBL/GenBank/DDBJ whole genome shotgun (WGS) entry which is preliminary data.</text>
</comment>
<feature type="compositionally biased region" description="Low complexity" evidence="1">
    <location>
        <begin position="119"/>
        <end position="132"/>
    </location>
</feature>
<evidence type="ECO:0000313" key="2">
    <source>
        <dbReference type="EMBL" id="KAF3496150.1"/>
    </source>
</evidence>
<feature type="region of interest" description="Disordered" evidence="1">
    <location>
        <begin position="66"/>
        <end position="132"/>
    </location>
</feature>
<gene>
    <name evidence="2" type="ORF">DY000_02053090</name>
</gene>
<dbReference type="EMBL" id="QGKV02002055">
    <property type="protein sequence ID" value="KAF3496150.1"/>
    <property type="molecule type" value="Genomic_DNA"/>
</dbReference>
<evidence type="ECO:0000313" key="3">
    <source>
        <dbReference type="Proteomes" id="UP000266723"/>
    </source>
</evidence>
<sequence length="132" mass="14236">MLTAAEKASTNEENVGDEEAVGDEDVVGDDEEIYAFMRPNSSHKPSCPVMPPFVSKIHTISLRERLLKASDNGSRTAKHPSSNSPKGRVGLDAPTNSPILRVGPNMQSNSPVWRVGSVSLPSSRPRSSPLRD</sequence>
<proteinExistence type="predicted"/>
<evidence type="ECO:0008006" key="4">
    <source>
        <dbReference type="Google" id="ProtNLM"/>
    </source>
</evidence>
<name>A0ABQ7AEW7_BRACR</name>
<reference evidence="2 3" key="1">
    <citation type="journal article" date="2020" name="BMC Genomics">
        <title>Intraspecific diversification of the crop wild relative Brassica cretica Lam. using demographic model selection.</title>
        <authorList>
            <person name="Kioukis A."/>
            <person name="Michalopoulou V.A."/>
            <person name="Briers L."/>
            <person name="Pirintsos S."/>
            <person name="Studholme D.J."/>
            <person name="Pavlidis P."/>
            <person name="Sarris P.F."/>
        </authorList>
    </citation>
    <scope>NUCLEOTIDE SEQUENCE [LARGE SCALE GENOMIC DNA]</scope>
    <source>
        <strain evidence="3">cv. PFS-1207/04</strain>
    </source>
</reference>
<keyword evidence="3" id="KW-1185">Reference proteome</keyword>
<organism evidence="2 3">
    <name type="scientific">Brassica cretica</name>
    <name type="common">Mustard</name>
    <dbReference type="NCBI Taxonomy" id="69181"/>
    <lineage>
        <taxon>Eukaryota</taxon>
        <taxon>Viridiplantae</taxon>
        <taxon>Streptophyta</taxon>
        <taxon>Embryophyta</taxon>
        <taxon>Tracheophyta</taxon>
        <taxon>Spermatophyta</taxon>
        <taxon>Magnoliopsida</taxon>
        <taxon>eudicotyledons</taxon>
        <taxon>Gunneridae</taxon>
        <taxon>Pentapetalae</taxon>
        <taxon>rosids</taxon>
        <taxon>malvids</taxon>
        <taxon>Brassicales</taxon>
        <taxon>Brassicaceae</taxon>
        <taxon>Brassiceae</taxon>
        <taxon>Brassica</taxon>
    </lineage>
</organism>